<dbReference type="Gene3D" id="1.10.760.10">
    <property type="entry name" value="Cytochrome c-like domain"/>
    <property type="match status" value="1"/>
</dbReference>
<keyword evidence="4" id="KW-0249">Electron transport</keyword>
<evidence type="ECO:0000256" key="2">
    <source>
        <dbReference type="ARBA" id="ARBA00022617"/>
    </source>
</evidence>
<dbReference type="SUPFAM" id="SSF50952">
    <property type="entry name" value="Soluble quinoprotein glucose dehydrogenase"/>
    <property type="match status" value="1"/>
</dbReference>
<accession>A0A9X1KYH5</accession>
<dbReference type="InterPro" id="IPR011042">
    <property type="entry name" value="6-blade_b-propeller_TolB-like"/>
</dbReference>
<protein>
    <submittedName>
        <fullName evidence="11">ThuA domain-containing protein</fullName>
    </submittedName>
</protein>
<dbReference type="Pfam" id="PF18911">
    <property type="entry name" value="PKD_4"/>
    <property type="match status" value="1"/>
</dbReference>
<evidence type="ECO:0000313" key="11">
    <source>
        <dbReference type="EMBL" id="MCA6076009.1"/>
    </source>
</evidence>
<organism evidence="11 13">
    <name type="scientific">Fulvivirga sedimenti</name>
    <dbReference type="NCBI Taxonomy" id="2879465"/>
    <lineage>
        <taxon>Bacteria</taxon>
        <taxon>Pseudomonadati</taxon>
        <taxon>Bacteroidota</taxon>
        <taxon>Cytophagia</taxon>
        <taxon>Cytophagales</taxon>
        <taxon>Fulvivirgaceae</taxon>
        <taxon>Fulvivirga</taxon>
    </lineage>
</organism>
<dbReference type="InterPro" id="IPR005084">
    <property type="entry name" value="CBM6"/>
</dbReference>
<dbReference type="EMBL" id="JAIXNE010000004">
    <property type="protein sequence ID" value="MCA6077137.1"/>
    <property type="molecule type" value="Genomic_DNA"/>
</dbReference>
<dbReference type="SUPFAM" id="SSF52317">
    <property type="entry name" value="Class I glutamine amidotransferase-like"/>
    <property type="match status" value="1"/>
</dbReference>
<evidence type="ECO:0000256" key="5">
    <source>
        <dbReference type="ARBA" id="ARBA00023004"/>
    </source>
</evidence>
<feature type="domain" description="PKD" evidence="8">
    <location>
        <begin position="695"/>
        <end position="779"/>
    </location>
</feature>
<dbReference type="SUPFAM" id="SSF46626">
    <property type="entry name" value="Cytochrome c"/>
    <property type="match status" value="1"/>
</dbReference>
<comment type="caution">
    <text evidence="11">The sequence shown here is derived from an EMBL/GenBank/DDBJ whole genome shotgun (WGS) entry which is preliminary data.</text>
</comment>
<dbReference type="RefSeq" id="WP_225697943.1">
    <property type="nucleotide sequence ID" value="NZ_JAIXNE010000002.1"/>
</dbReference>
<sequence length="1146" mass="125726">MIAAVSCSGPKGPSKVLVFSKTAGFRHESIAAGIKAIEKLSKQYNFVMDTTESSDAFNEENLQNYKAVIFLNTTGDVLNKQQQNDFERFIQAGGGFVGVHAAADTEYDWPWYGRLVGGYFNGHPNGPNVRTASFDIVDNTHISTDSLPARYERTDEFYNYRNIQEDLNVLITIDESTYEGGTNGDFHPMVWYHDFDGGRAFYTAMGHTDESYSEPYFLYNLAGGIQYALGGEKPADLDYKMASTIRVPDGNRFSKVILAEKLNEPMELAVMSSGKVLFIERLGKVRLFDPEAGGIKEVGQIDVSHKYINQDGNQPEAEDGLLGLALDPDYDNNHWIYLYYSPAGNEPVNVLSRFEFRNDELNMSSEKVMLKVPVQRDQCCHTGGSIAFDSKGNLYLSTGDNTSPRATPYAPIDDRPGRIPWDARKGSSNTNDLRGKILRIHPEADGSYTIPEGNLFPVGTDKTRPEIFVMGTRNPFRISVDQRTGYVYWGDVGPDARSDSSGIGPMAYDEINQARTPGFFGWPLFTGNDAAYNDYDFETGVSGPKFDPKRPINDSRNNTGLTELPPTSPNFIWYPYAVSEEFPLLGSGGRTAMAGPVYYSGDFEGAARAFPDYYDGKLFIYEWMRGWIIAVTMDEEGNYAEMERFMPDYKFSNPMDMEFGPDGDLYVLEYGTGWFVQNDDARLVRIEYNGGNRKPLVQVAASKTKGAAPLTVAFDTRGTEDFDRDPLTYEWKVLNATGTQVASSSEMNPTFTLDEPGVYNARLSVTDDKGERAIAETELIAGNEPPSLSFNIIDHNTSFFFEGIPFSYEVEVSDAEDGELGNGIDEDQVAVTIDYLPEGFDRIEIAQGHLMANDAVAAAGGKKLMEESDCAACHKVDSKSIGPNFKEIAAKYMDDPGAIDYLATKIINGGSGVWGDVAMAAHPQMSNDDAANIVKYIFSLGREAEPVVSLPVRGSYTTRIEDGQSKDGVVIIRAAYTDRGANGVPPITSQDMFILKSPNIIPADADEMEGVNVYTTNNPTRKLAIIQESGAYAKFSAIDLTGINGVLCVASVPVNMLNAAGGIIEIHLDSPDGPVIGTSEMLSPVEGPIMSVAPRTAMISLSPTSGKHDLYFVYKNENAPEGQSLMVHVAASFMPAEGNALSMKTN</sequence>
<dbReference type="EMBL" id="JAIXNE010000003">
    <property type="protein sequence ID" value="MCA6076009.1"/>
    <property type="molecule type" value="Genomic_DNA"/>
</dbReference>
<feature type="compositionally biased region" description="Basic and acidic residues" evidence="7">
    <location>
        <begin position="412"/>
        <end position="425"/>
    </location>
</feature>
<dbReference type="PANTHER" id="PTHR40469">
    <property type="entry name" value="SECRETED GLYCOSYL HYDROLASE"/>
    <property type="match status" value="1"/>
</dbReference>
<evidence type="ECO:0000256" key="6">
    <source>
        <dbReference type="PIRSR" id="PIRSR602324-1"/>
    </source>
</evidence>
<dbReference type="InterPro" id="IPR013783">
    <property type="entry name" value="Ig-like_fold"/>
</dbReference>
<dbReference type="InterPro" id="IPR029010">
    <property type="entry name" value="ThuA-like"/>
</dbReference>
<dbReference type="InterPro" id="IPR002324">
    <property type="entry name" value="Cyt_c_ID"/>
</dbReference>
<dbReference type="EMBL" id="JAIXNE010000002">
    <property type="protein sequence ID" value="MCA6074832.1"/>
    <property type="molecule type" value="Genomic_DNA"/>
</dbReference>
<feature type="domain" description="Cytochrome c" evidence="9">
    <location>
        <begin position="856"/>
        <end position="941"/>
    </location>
</feature>
<name>A0A9X1KYH5_9BACT</name>
<dbReference type="Pfam" id="PF03422">
    <property type="entry name" value="CBM_6"/>
    <property type="match status" value="1"/>
</dbReference>
<evidence type="ECO:0000259" key="8">
    <source>
        <dbReference type="PROSITE" id="PS50093"/>
    </source>
</evidence>
<dbReference type="InterPro" id="IPR022409">
    <property type="entry name" value="PKD/Chitinase_dom"/>
</dbReference>
<keyword evidence="5 6" id="KW-0408">Iron</keyword>
<dbReference type="Pfam" id="PF07995">
    <property type="entry name" value="GSDH"/>
    <property type="match status" value="1"/>
</dbReference>
<dbReference type="Gene3D" id="2.60.40.10">
    <property type="entry name" value="Immunoglobulins"/>
    <property type="match status" value="1"/>
</dbReference>
<evidence type="ECO:0000313" key="10">
    <source>
        <dbReference type="EMBL" id="MCA6074832.1"/>
    </source>
</evidence>
<keyword evidence="2 6" id="KW-0349">Heme</keyword>
<evidence type="ECO:0000256" key="1">
    <source>
        <dbReference type="ARBA" id="ARBA00022448"/>
    </source>
</evidence>
<dbReference type="SUPFAM" id="SSF49299">
    <property type="entry name" value="PKD domain"/>
    <property type="match status" value="1"/>
</dbReference>
<feature type="binding site" description="covalent" evidence="6">
    <location>
        <position position="874"/>
    </location>
    <ligand>
        <name>heme c</name>
        <dbReference type="ChEBI" id="CHEBI:61717"/>
    </ligand>
</feature>
<evidence type="ECO:0000313" key="12">
    <source>
        <dbReference type="EMBL" id="MCA6077137.1"/>
    </source>
</evidence>
<dbReference type="Gene3D" id="2.120.10.30">
    <property type="entry name" value="TolB, C-terminal domain"/>
    <property type="match status" value="1"/>
</dbReference>
<evidence type="ECO:0000313" key="13">
    <source>
        <dbReference type="Proteomes" id="UP001139409"/>
    </source>
</evidence>
<keyword evidence="3 6" id="KW-0479">Metal-binding</keyword>
<dbReference type="GO" id="GO:0020037">
    <property type="term" value="F:heme binding"/>
    <property type="evidence" value="ECO:0007669"/>
    <property type="project" value="InterPro"/>
</dbReference>
<dbReference type="PROSITE" id="PS50093">
    <property type="entry name" value="PKD"/>
    <property type="match status" value="1"/>
</dbReference>
<dbReference type="Proteomes" id="UP001139409">
    <property type="component" value="Unassembled WGS sequence"/>
</dbReference>
<evidence type="ECO:0000256" key="3">
    <source>
        <dbReference type="ARBA" id="ARBA00022723"/>
    </source>
</evidence>
<dbReference type="GO" id="GO:0030246">
    <property type="term" value="F:carbohydrate binding"/>
    <property type="evidence" value="ECO:0007669"/>
    <property type="project" value="InterPro"/>
</dbReference>
<dbReference type="PANTHER" id="PTHR40469:SF2">
    <property type="entry name" value="GALACTOSE-BINDING DOMAIN-LIKE SUPERFAMILY PROTEIN"/>
    <property type="match status" value="1"/>
</dbReference>
<dbReference type="Pfam" id="PF06283">
    <property type="entry name" value="ThuA"/>
    <property type="match status" value="1"/>
</dbReference>
<dbReference type="CDD" id="cd00146">
    <property type="entry name" value="PKD"/>
    <property type="match status" value="1"/>
</dbReference>
<dbReference type="PROSITE" id="PS51007">
    <property type="entry name" value="CYTC"/>
    <property type="match status" value="1"/>
</dbReference>
<comment type="PTM">
    <text evidence="6">Binds 1 heme c group covalently per subunit.</text>
</comment>
<dbReference type="InterPro" id="IPR012938">
    <property type="entry name" value="Glc/Sorbosone_DH"/>
</dbReference>
<reference evidence="11" key="1">
    <citation type="submission" date="2021-09" db="EMBL/GenBank/DDBJ databases">
        <title>Fulvivirga sp. isolated from coastal sediment.</title>
        <authorList>
            <person name="Yu H."/>
        </authorList>
    </citation>
    <scope>NUCLEOTIDE SEQUENCE</scope>
    <source>
        <strain evidence="11">1062</strain>
    </source>
</reference>
<feature type="binding site" description="covalent" evidence="6">
    <location>
        <position position="870"/>
    </location>
    <ligand>
        <name>heme c</name>
        <dbReference type="ChEBI" id="CHEBI:61717"/>
    </ligand>
</feature>
<keyword evidence="1" id="KW-0813">Transport</keyword>
<dbReference type="InterPro" id="IPR009056">
    <property type="entry name" value="Cyt_c-like_dom"/>
</dbReference>
<dbReference type="InterPro" id="IPR035986">
    <property type="entry name" value="PKD_dom_sf"/>
</dbReference>
<keyword evidence="13" id="KW-1185">Reference proteome</keyword>
<dbReference type="InterPro" id="IPR011041">
    <property type="entry name" value="Quinoprot_gluc/sorb_DH_b-prop"/>
</dbReference>
<dbReference type="GO" id="GO:0009055">
    <property type="term" value="F:electron transfer activity"/>
    <property type="evidence" value="ECO:0007669"/>
    <property type="project" value="InterPro"/>
</dbReference>
<dbReference type="Gene3D" id="3.40.50.880">
    <property type="match status" value="1"/>
</dbReference>
<dbReference type="GO" id="GO:0005506">
    <property type="term" value="F:iron ion binding"/>
    <property type="evidence" value="ECO:0007669"/>
    <property type="project" value="InterPro"/>
</dbReference>
<dbReference type="Pfam" id="PF00034">
    <property type="entry name" value="Cytochrom_C"/>
    <property type="match status" value="1"/>
</dbReference>
<dbReference type="AlphaFoldDB" id="A0A9X1KYH5"/>
<evidence type="ECO:0000256" key="4">
    <source>
        <dbReference type="ARBA" id="ARBA00022982"/>
    </source>
</evidence>
<dbReference type="SMART" id="SM00089">
    <property type="entry name" value="PKD"/>
    <property type="match status" value="1"/>
</dbReference>
<dbReference type="InterPro" id="IPR036909">
    <property type="entry name" value="Cyt_c-like_dom_sf"/>
</dbReference>
<evidence type="ECO:0000259" key="9">
    <source>
        <dbReference type="PROSITE" id="PS51007"/>
    </source>
</evidence>
<dbReference type="PRINTS" id="PR00606">
    <property type="entry name" value="CYTCHROMECID"/>
</dbReference>
<proteinExistence type="predicted"/>
<dbReference type="InterPro" id="IPR029062">
    <property type="entry name" value="Class_I_gatase-like"/>
</dbReference>
<dbReference type="CDD" id="cd04084">
    <property type="entry name" value="CBM6_xylanase-like"/>
    <property type="match status" value="1"/>
</dbReference>
<feature type="region of interest" description="Disordered" evidence="7">
    <location>
        <begin position="399"/>
        <end position="428"/>
    </location>
</feature>
<evidence type="ECO:0000256" key="7">
    <source>
        <dbReference type="SAM" id="MobiDB-lite"/>
    </source>
</evidence>
<feature type="binding site" description="covalent" evidence="6">
    <location>
        <position position="919"/>
    </location>
    <ligand>
        <name>heme c</name>
        <dbReference type="ChEBI" id="CHEBI:61717"/>
    </ligand>
</feature>
<gene>
    <name evidence="10" type="ORF">LDX50_08115</name>
    <name evidence="11" type="ORF">LDX50_14085</name>
    <name evidence="12" type="ORF">LDX50_19805</name>
</gene>
<dbReference type="Gene3D" id="2.60.120.260">
    <property type="entry name" value="Galactose-binding domain-like"/>
    <property type="match status" value="1"/>
</dbReference>
<dbReference type="InterPro" id="IPR000601">
    <property type="entry name" value="PKD_dom"/>
</dbReference>